<dbReference type="STRING" id="941907.SAMN06295910_2406"/>
<keyword evidence="1 5" id="KW-1003">Cell membrane</keyword>
<dbReference type="Proteomes" id="UP000192934">
    <property type="component" value="Chromosome I"/>
</dbReference>
<name>A0A1X7GXH1_9SPHN</name>
<evidence type="ECO:0000256" key="3">
    <source>
        <dbReference type="ARBA" id="ARBA00022989"/>
    </source>
</evidence>
<dbReference type="RefSeq" id="WP_085218980.1">
    <property type="nucleotide sequence ID" value="NZ_LT840185.1"/>
</dbReference>
<evidence type="ECO:0000256" key="2">
    <source>
        <dbReference type="ARBA" id="ARBA00022692"/>
    </source>
</evidence>
<evidence type="ECO:0000313" key="6">
    <source>
        <dbReference type="EMBL" id="SMF75971.1"/>
    </source>
</evidence>
<dbReference type="AlphaFoldDB" id="A0A1X7GXH1"/>
<sequence>MTTVQKPREMSGLARFLIDLGPLVVFFVVNAFAPVPAATKIFVATGAFMVAMIGSMIASKILAGKVSPLLWFSGAMVVVLGGITIWLHNETFIKMKPTIYYAMVAALLAVGLATGRNLLKLVLGSAYPGLSERGWQLLTRNWILFFIAMAAVNELIWRTTSTDFWIGFKLWGALPAFFLFGLANIPMMLKHGLQLTDPKEEPKVPPVE</sequence>
<comment type="similarity">
    <text evidence="5">Belongs to the YciB family.</text>
</comment>
<accession>A0A1X7GXH1</accession>
<dbReference type="OrthoDB" id="9788219at2"/>
<dbReference type="PANTHER" id="PTHR36917">
    <property type="entry name" value="INTRACELLULAR SEPTATION PROTEIN A-RELATED"/>
    <property type="match status" value="1"/>
</dbReference>
<evidence type="ECO:0000313" key="7">
    <source>
        <dbReference type="Proteomes" id="UP000192934"/>
    </source>
</evidence>
<keyword evidence="2 5" id="KW-0812">Transmembrane</keyword>
<evidence type="ECO:0000256" key="5">
    <source>
        <dbReference type="HAMAP-Rule" id="MF_00189"/>
    </source>
</evidence>
<comment type="subcellular location">
    <subcellularLocation>
        <location evidence="5">Cell inner membrane</location>
        <topology evidence="5">Multi-pass membrane protein</topology>
    </subcellularLocation>
</comment>
<evidence type="ECO:0000256" key="4">
    <source>
        <dbReference type="ARBA" id="ARBA00023136"/>
    </source>
</evidence>
<protein>
    <recommendedName>
        <fullName evidence="5">Inner membrane-spanning protein YciB</fullName>
    </recommendedName>
</protein>
<feature type="transmembrane region" description="Helical" evidence="5">
    <location>
        <begin position="140"/>
        <end position="158"/>
    </location>
</feature>
<dbReference type="PANTHER" id="PTHR36917:SF1">
    <property type="entry name" value="INNER MEMBRANE-SPANNING PROTEIN YCIB"/>
    <property type="match status" value="1"/>
</dbReference>
<dbReference type="Pfam" id="PF04279">
    <property type="entry name" value="IspA"/>
    <property type="match status" value="1"/>
</dbReference>
<dbReference type="NCBIfam" id="NF001323">
    <property type="entry name" value="PRK00259.1-1"/>
    <property type="match status" value="1"/>
</dbReference>
<dbReference type="InterPro" id="IPR006008">
    <property type="entry name" value="YciB"/>
</dbReference>
<evidence type="ECO:0000256" key="1">
    <source>
        <dbReference type="ARBA" id="ARBA00022475"/>
    </source>
</evidence>
<keyword evidence="7" id="KW-1185">Reference proteome</keyword>
<feature type="transmembrane region" description="Helical" evidence="5">
    <location>
        <begin position="12"/>
        <end position="35"/>
    </location>
</feature>
<feature type="transmembrane region" description="Helical" evidence="5">
    <location>
        <begin position="99"/>
        <end position="119"/>
    </location>
</feature>
<proteinExistence type="inferred from homology"/>
<dbReference type="GO" id="GO:0005886">
    <property type="term" value="C:plasma membrane"/>
    <property type="evidence" value="ECO:0007669"/>
    <property type="project" value="UniProtKB-SubCell"/>
</dbReference>
<keyword evidence="5" id="KW-0997">Cell inner membrane</keyword>
<comment type="function">
    <text evidence="5">Plays a role in cell envelope biogenesis, maintenance of cell envelope integrity and membrane homeostasis.</text>
</comment>
<organism evidence="6 7">
    <name type="scientific">Allosphingosinicella indica</name>
    <dbReference type="NCBI Taxonomy" id="941907"/>
    <lineage>
        <taxon>Bacteria</taxon>
        <taxon>Pseudomonadati</taxon>
        <taxon>Pseudomonadota</taxon>
        <taxon>Alphaproteobacteria</taxon>
        <taxon>Sphingomonadales</taxon>
        <taxon>Sphingomonadaceae</taxon>
        <taxon>Allosphingosinicella</taxon>
    </lineage>
</organism>
<dbReference type="HAMAP" id="MF_00189">
    <property type="entry name" value="YciB"/>
    <property type="match status" value="1"/>
</dbReference>
<reference evidence="7" key="1">
    <citation type="submission" date="2017-04" db="EMBL/GenBank/DDBJ databases">
        <authorList>
            <person name="Varghese N."/>
            <person name="Submissions S."/>
        </authorList>
    </citation>
    <scope>NUCLEOTIDE SEQUENCE [LARGE SCALE GENOMIC DNA]</scope>
    <source>
        <strain evidence="7">Dd16</strain>
    </source>
</reference>
<dbReference type="EMBL" id="LT840185">
    <property type="protein sequence ID" value="SMF75971.1"/>
    <property type="molecule type" value="Genomic_DNA"/>
</dbReference>
<feature type="transmembrane region" description="Helical" evidence="5">
    <location>
        <begin position="69"/>
        <end position="87"/>
    </location>
</feature>
<keyword evidence="4 5" id="KW-0472">Membrane</keyword>
<feature type="transmembrane region" description="Helical" evidence="5">
    <location>
        <begin position="164"/>
        <end position="185"/>
    </location>
</feature>
<keyword evidence="3 5" id="KW-1133">Transmembrane helix</keyword>
<gene>
    <name evidence="5" type="primary">yciB</name>
    <name evidence="6" type="ORF">SAMN06295910_2406</name>
</gene>
<feature type="transmembrane region" description="Helical" evidence="5">
    <location>
        <begin position="41"/>
        <end position="62"/>
    </location>
</feature>